<evidence type="ECO:0000256" key="5">
    <source>
        <dbReference type="ARBA" id="ARBA00023204"/>
    </source>
</evidence>
<keyword evidence="5" id="KW-0234">DNA repair</keyword>
<keyword evidence="6" id="KW-0539">Nucleus</keyword>
<sequence length="1038" mass="117280">MASVIFFAQLYINKMLTSNNLIDNKCPMCSIDMQTWNSERRNLHKNTCCETFIMYCHRCPACHKQIAGRTSRTHLKRCASKLNMDLFSLMSLSCRDHRFIRRENEDLHTACALSLSIDEEMKQRKSEAILATKIDPIDLDSPSHLLLSSEQRERILAEKLESILLEVKRINKLEKEYSNNITNNNSNSSVQSNLWNLASTKLHDVDSITQMYYVNKLIPPLSPTLNSLNSNIISMSQIPGRVSIHKKMKSESSVTTMDEYKEDHCDFSKKECEQLSPRQSIKPEDKCGTSELTSVSPNTLSKCSSYVTDNHSNPLLSMIGNSLCSDLCLILDEGDIIPAHKFIFAAWNLNINYSQCDIIEVRNVSKDELINLLQILYSGDRSKLTIEYIDHASEALQNIIRNWGLNNVKSELDIVKPEDYSLTHSIDLSTDYKMENINYNDYSYSNSSIISIQTSTALNQAAQINIDNPIQSSLQVTYFDPIITTDKSDTNSVSSFVDSTILSVDRLNHEQQYQIVTTQSSSLSPLISVNTPIIQSKLYTPNLAQFSRDLFLFSDNDDSINENVDHIVMETNHHSNQVETLQSVDDTNLNGTLKTITKLTAEPETTDNNSPILLLNDSSTSTKLSSVSNNNGVQATTPKHLYNSWLEDETTPSPLMKRIRLSNNDEIISNPLLHVTTITTDVKNSSTVNTIPSNSVCHTKKSILTDSVLDFLTTNPFNNHNSNDDDCNNKPQEINESLLIKPTNRENCQETFASDQLLTPDKNSPNSMPGSVNNTPIPFTPLPKYEEMMTPELKRALSKYGVKPLPRKRAVLLLKEIYNQLHQYEEDEQNEFMPDKPIGSVKHNNNRRLQENCIGKEKKCSSKLDRSKKMLLNVPTNVHNLSLLPISCKNATDDDGRGDSFVQQESLLSTIIPTISSSAPSNEVISSDELSHSNSQDLDKLSQKQVNKDKVNINQTVLHYLKNNPNLYMNILTYTPLEFDVIHNMLKSDGIIIGQQKLMDLLDDQCITFTLRNRVKNHNKSNGSLSKKSIRSINNIVQ</sequence>
<keyword evidence="9" id="KW-1185">Reference proteome</keyword>
<evidence type="ECO:0000256" key="1">
    <source>
        <dbReference type="ARBA" id="ARBA00004123"/>
    </source>
</evidence>
<accession>A0AA85G6Y0</accession>
<comment type="similarity">
    <text evidence="2">Belongs to the SLX4 family.</text>
</comment>
<dbReference type="WBParaSite" id="SRDH1_80780.1">
    <property type="protein sequence ID" value="SRDH1_80780.1"/>
    <property type="gene ID" value="SRDH1_80780"/>
</dbReference>
<dbReference type="InterPro" id="IPR018574">
    <property type="entry name" value="Structure-sp_endonuc_su_Slx4"/>
</dbReference>
<dbReference type="CDD" id="cd22999">
    <property type="entry name" value="SAP_SLX4"/>
    <property type="match status" value="1"/>
</dbReference>
<comment type="subcellular location">
    <subcellularLocation>
        <location evidence="1">Nucleus</location>
    </subcellularLocation>
</comment>
<feature type="region of interest" description="Disordered" evidence="8">
    <location>
        <begin position="918"/>
        <end position="938"/>
    </location>
</feature>
<evidence type="ECO:0000256" key="7">
    <source>
        <dbReference type="ARBA" id="ARBA00029496"/>
    </source>
</evidence>
<dbReference type="PANTHER" id="PTHR21541">
    <property type="entry name" value="BTB POZ DOMAIN CONTAINING 12"/>
    <property type="match status" value="1"/>
</dbReference>
<reference evidence="9" key="1">
    <citation type="submission" date="2022-06" db="EMBL/GenBank/DDBJ databases">
        <authorList>
            <person name="Berger JAMES D."/>
            <person name="Berger JAMES D."/>
        </authorList>
    </citation>
    <scope>NUCLEOTIDE SEQUENCE [LARGE SCALE GENOMIC DNA]</scope>
</reference>
<evidence type="ECO:0000256" key="4">
    <source>
        <dbReference type="ARBA" id="ARBA00023172"/>
    </source>
</evidence>
<evidence type="ECO:0000256" key="6">
    <source>
        <dbReference type="ARBA" id="ARBA00023242"/>
    </source>
</evidence>
<feature type="region of interest" description="Disordered" evidence="8">
    <location>
        <begin position="757"/>
        <end position="776"/>
    </location>
</feature>
<protein>
    <recommendedName>
        <fullName evidence="7">Structure-specific endonuclease subunit SLX4</fullName>
    </recommendedName>
</protein>
<dbReference type="GO" id="GO:0033557">
    <property type="term" value="C:Slx1-Slx4 complex"/>
    <property type="evidence" value="ECO:0007669"/>
    <property type="project" value="InterPro"/>
</dbReference>
<dbReference type="PANTHER" id="PTHR21541:SF3">
    <property type="entry name" value="STRUCTURE-SPECIFIC ENDONUCLEASE SUBUNIT SLX4"/>
    <property type="match status" value="1"/>
</dbReference>
<evidence type="ECO:0000313" key="10">
    <source>
        <dbReference type="WBParaSite" id="SRDH1_80780.1"/>
    </source>
</evidence>
<reference evidence="10" key="2">
    <citation type="submission" date="2023-11" db="UniProtKB">
        <authorList>
            <consortium name="WormBaseParasite"/>
        </authorList>
    </citation>
    <scope>IDENTIFICATION</scope>
</reference>
<evidence type="ECO:0000313" key="9">
    <source>
        <dbReference type="Proteomes" id="UP000050792"/>
    </source>
</evidence>
<dbReference type="CDD" id="cd18186">
    <property type="entry name" value="BTB_POZ_ZBTB_KLHL-like"/>
    <property type="match status" value="1"/>
</dbReference>
<dbReference type="AlphaFoldDB" id="A0AA85G6Y0"/>
<dbReference type="GO" id="GO:0000712">
    <property type="term" value="P:resolution of meiotic recombination intermediates"/>
    <property type="evidence" value="ECO:0007669"/>
    <property type="project" value="TreeGrafter"/>
</dbReference>
<dbReference type="GO" id="GO:0006281">
    <property type="term" value="P:DNA repair"/>
    <property type="evidence" value="ECO:0007669"/>
    <property type="project" value="UniProtKB-KW"/>
</dbReference>
<dbReference type="Pfam" id="PF09494">
    <property type="entry name" value="Slx4"/>
    <property type="match status" value="1"/>
</dbReference>
<organism evidence="9 10">
    <name type="scientific">Schistosoma rodhaini</name>
    <dbReference type="NCBI Taxonomy" id="6188"/>
    <lineage>
        <taxon>Eukaryota</taxon>
        <taxon>Metazoa</taxon>
        <taxon>Spiralia</taxon>
        <taxon>Lophotrochozoa</taxon>
        <taxon>Platyhelminthes</taxon>
        <taxon>Trematoda</taxon>
        <taxon>Digenea</taxon>
        <taxon>Strigeidida</taxon>
        <taxon>Schistosomatoidea</taxon>
        <taxon>Schistosomatidae</taxon>
        <taxon>Schistosoma</taxon>
    </lineage>
</organism>
<evidence type="ECO:0000256" key="2">
    <source>
        <dbReference type="ARBA" id="ARBA00006661"/>
    </source>
</evidence>
<dbReference type="Proteomes" id="UP000050792">
    <property type="component" value="Unassembled WGS sequence"/>
</dbReference>
<evidence type="ECO:0000256" key="3">
    <source>
        <dbReference type="ARBA" id="ARBA00022763"/>
    </source>
</evidence>
<evidence type="ECO:0000256" key="8">
    <source>
        <dbReference type="SAM" id="MobiDB-lite"/>
    </source>
</evidence>
<proteinExistence type="inferred from homology"/>
<name>A0AA85G6Y0_9TREM</name>
<dbReference type="GO" id="GO:0006260">
    <property type="term" value="P:DNA replication"/>
    <property type="evidence" value="ECO:0007669"/>
    <property type="project" value="InterPro"/>
</dbReference>
<keyword evidence="3" id="KW-0227">DNA damage</keyword>
<keyword evidence="4" id="KW-0233">DNA recombination</keyword>